<feature type="compositionally biased region" description="Basic and acidic residues" evidence="1">
    <location>
        <begin position="53"/>
        <end position="75"/>
    </location>
</feature>
<dbReference type="InParanoid" id="A0A0E1RWP8"/>
<reference evidence="3" key="1">
    <citation type="journal article" date="2009" name="Genome Res.">
        <title>Comparative genomic analyses of the human fungal pathogens Coccidioides and their relatives.</title>
        <authorList>
            <person name="Sharpton T.J."/>
            <person name="Stajich J.E."/>
            <person name="Rounsley S.D."/>
            <person name="Gardner M.J."/>
            <person name="Wortman J.R."/>
            <person name="Jordar V.S."/>
            <person name="Maiti R."/>
            <person name="Kodira C.D."/>
            <person name="Neafsey D.E."/>
            <person name="Zeng Q."/>
            <person name="Hung C.-Y."/>
            <person name="McMahan C."/>
            <person name="Muszewska A."/>
            <person name="Grynberg M."/>
            <person name="Mandel M.A."/>
            <person name="Kellner E.M."/>
            <person name="Barker B.M."/>
            <person name="Galgiani J.N."/>
            <person name="Orbach M.J."/>
            <person name="Kirkland T.N."/>
            <person name="Cole G.T."/>
            <person name="Henn M.R."/>
            <person name="Birren B.W."/>
            <person name="Taylor J.W."/>
        </authorList>
    </citation>
    <scope>NUCLEOTIDE SEQUENCE [LARGE SCALE GENOMIC DNA]</scope>
    <source>
        <strain evidence="3">RS</strain>
    </source>
</reference>
<feature type="compositionally biased region" description="Polar residues" evidence="1">
    <location>
        <begin position="12"/>
        <end position="23"/>
    </location>
</feature>
<evidence type="ECO:0000313" key="2">
    <source>
        <dbReference type="EMBL" id="EAS30921.2"/>
    </source>
</evidence>
<dbReference type="Proteomes" id="UP000001261">
    <property type="component" value="Unassembled WGS sequence"/>
</dbReference>
<organism evidence="2 3">
    <name type="scientific">Coccidioides immitis (strain RS)</name>
    <name type="common">Valley fever fungus</name>
    <dbReference type="NCBI Taxonomy" id="246410"/>
    <lineage>
        <taxon>Eukaryota</taxon>
        <taxon>Fungi</taxon>
        <taxon>Dikarya</taxon>
        <taxon>Ascomycota</taxon>
        <taxon>Pezizomycotina</taxon>
        <taxon>Eurotiomycetes</taxon>
        <taxon>Eurotiomycetidae</taxon>
        <taxon>Onygenales</taxon>
        <taxon>Onygenaceae</taxon>
        <taxon>Coccidioides</taxon>
    </lineage>
</organism>
<proteinExistence type="predicted"/>
<dbReference type="AlphaFoldDB" id="A0A0E1RWP8"/>
<dbReference type="EMBL" id="GG704912">
    <property type="protein sequence ID" value="EAS30921.2"/>
    <property type="molecule type" value="Genomic_DNA"/>
</dbReference>
<evidence type="ECO:0000313" key="3">
    <source>
        <dbReference type="Proteomes" id="UP000001261"/>
    </source>
</evidence>
<feature type="region of interest" description="Disordered" evidence="1">
    <location>
        <begin position="1"/>
        <end position="75"/>
    </location>
</feature>
<protein>
    <submittedName>
        <fullName evidence="2">Uncharacterized protein</fullName>
    </submittedName>
</protein>
<dbReference type="KEGG" id="cim:CIMG_13053"/>
<reference evidence="3" key="2">
    <citation type="journal article" date="2010" name="Genome Res.">
        <title>Population genomic sequencing of Coccidioides fungi reveals recent hybridization and transposon control.</title>
        <authorList>
            <person name="Neafsey D.E."/>
            <person name="Barker B.M."/>
            <person name="Sharpton T.J."/>
            <person name="Stajich J.E."/>
            <person name="Park D.J."/>
            <person name="Whiston E."/>
            <person name="Hung C.-Y."/>
            <person name="McMahan C."/>
            <person name="White J."/>
            <person name="Sykes S."/>
            <person name="Heiman D."/>
            <person name="Young S."/>
            <person name="Zeng Q."/>
            <person name="Abouelleil A."/>
            <person name="Aftuck L."/>
            <person name="Bessette D."/>
            <person name="Brown A."/>
            <person name="FitzGerald M."/>
            <person name="Lui A."/>
            <person name="Macdonald J.P."/>
            <person name="Priest M."/>
            <person name="Orbach M.J."/>
            <person name="Galgiani J.N."/>
            <person name="Kirkland T.N."/>
            <person name="Cole G.T."/>
            <person name="Birren B.W."/>
            <person name="Henn M.R."/>
            <person name="Taylor J.W."/>
            <person name="Rounsley S.D."/>
        </authorList>
    </citation>
    <scope>GENOME REANNOTATION</scope>
    <source>
        <strain evidence="3">RS</strain>
    </source>
</reference>
<keyword evidence="3" id="KW-1185">Reference proteome</keyword>
<dbReference type="GeneID" id="24164680"/>
<sequence>MSFPEIRVGRASNKSIKRGQQPSVKIREKATAKGKREIKHATSFATVLPNPDFEFHPSDQSTHPEKRLNKSEKRE</sequence>
<name>A0A0E1RWP8_COCIM</name>
<dbReference type="RefSeq" id="XP_001242504.2">
    <property type="nucleotide sequence ID" value="XM_001242503.2"/>
</dbReference>
<feature type="compositionally biased region" description="Basic and acidic residues" evidence="1">
    <location>
        <begin position="25"/>
        <end position="35"/>
    </location>
</feature>
<accession>A0A0E1RWP8</accession>
<gene>
    <name evidence="2" type="ORF">CIMG_13053</name>
</gene>
<dbReference type="VEuPathDB" id="FungiDB:CIMG_13053"/>
<evidence type="ECO:0000256" key="1">
    <source>
        <dbReference type="SAM" id="MobiDB-lite"/>
    </source>
</evidence>